<feature type="active site" description="Nucleophile" evidence="4">
    <location>
        <position position="298"/>
    </location>
</feature>
<keyword evidence="3 4" id="KW-0819">tRNA processing</keyword>
<dbReference type="EC" id="2.4.2.29" evidence="4"/>
<dbReference type="HAMAP" id="MF_00168">
    <property type="entry name" value="Q_tRNA_Tgt"/>
    <property type="match status" value="1"/>
</dbReference>
<evidence type="ECO:0000256" key="4">
    <source>
        <dbReference type="HAMAP-Rule" id="MF_00168"/>
    </source>
</evidence>
<dbReference type="InterPro" id="IPR002616">
    <property type="entry name" value="tRNA_ribo_trans-like"/>
</dbReference>
<accession>A0ABX2TMQ2</accession>
<feature type="binding site" evidence="4">
    <location>
        <position position="173"/>
    </location>
    <ligand>
        <name>substrate</name>
    </ligand>
</feature>
<dbReference type="InterPro" id="IPR050076">
    <property type="entry name" value="ArchSynthase1/Queuine_TRR"/>
</dbReference>
<feature type="domain" description="tRNA-guanine(15) transglycosylase-like" evidence="5">
    <location>
        <begin position="22"/>
        <end position="398"/>
    </location>
</feature>
<feature type="binding site" evidence="4">
    <location>
        <position position="344"/>
    </location>
    <ligand>
        <name>Zn(2+)</name>
        <dbReference type="ChEBI" id="CHEBI:29105"/>
    </ligand>
</feature>
<evidence type="ECO:0000256" key="3">
    <source>
        <dbReference type="ARBA" id="ARBA00022694"/>
    </source>
</evidence>
<sequence length="399" mass="43883">MPDHVQYGPAFGFEIKARLPDSRARLGRLSTPHGAIETPAFIFCGTKATVKGVTPAQLCEADTQIILSNTYHLMIQPGADLVASMGGLHRFMDWDGPMLTDSGGFQIFSMGHGSVADEIKGRRQQTRDQTLLKVTEEGATFRSYLDGSKLFLSPEGSIDIQRKLGADLIVQLDECTPFHADRAYTARSMRMSHRWGDRCIERFVQGEDGPMAGKQALYGIVQGGVHPDLREESTAYTRDRPFFGTAIGGSLGSHKDQMYEVVAMCAPHIHPDRPVHLLGIGGIVDVFAGVELGIDTFDCVSPTRIARHGWALAAGVPANRLNLRNARFRQDPGPLEDGCDCYTCRRFSRAYVHHLLKADELLGAQLVSIHNIAVMNRLMREIREGLAAGDLASVKARWL</sequence>
<keyword evidence="1 4" id="KW-0328">Glycosyltransferase</keyword>
<dbReference type="NCBIfam" id="TIGR00430">
    <property type="entry name" value="Q_tRNA_tgt"/>
    <property type="match status" value="1"/>
</dbReference>
<keyword evidence="4" id="KW-0862">Zinc</keyword>
<comment type="pathway">
    <text evidence="4">tRNA modification; tRNA-queuosine biosynthesis.</text>
</comment>
<dbReference type="EMBL" id="JABFDB010000053">
    <property type="protein sequence ID" value="NYZ25056.1"/>
    <property type="molecule type" value="Genomic_DNA"/>
</dbReference>
<comment type="caution">
    <text evidence="6">The sequence shown here is derived from an EMBL/GenBank/DDBJ whole genome shotgun (WGS) entry which is preliminary data.</text>
</comment>
<protein>
    <recommendedName>
        <fullName evidence="4">Queuine tRNA-ribosyltransferase</fullName>
        <ecNumber evidence="4">2.4.2.29</ecNumber>
    </recommendedName>
    <alternativeName>
        <fullName evidence="4">Guanine insertion enzyme</fullName>
    </alternativeName>
    <alternativeName>
        <fullName evidence="4">tRNA-guanine transglycosylase</fullName>
    </alternativeName>
</protein>
<feature type="binding site" evidence="4">
    <location>
        <position position="341"/>
    </location>
    <ligand>
        <name>Zn(2+)</name>
        <dbReference type="ChEBI" id="CHEBI:29105"/>
    </ligand>
</feature>
<feature type="binding site" evidence="4">
    <location>
        <position position="222"/>
    </location>
    <ligand>
        <name>substrate</name>
    </ligand>
</feature>
<keyword evidence="4" id="KW-0479">Metal-binding</keyword>
<feature type="binding site" evidence="4">
    <location>
        <position position="370"/>
    </location>
    <ligand>
        <name>Zn(2+)</name>
        <dbReference type="ChEBI" id="CHEBI:29105"/>
    </ligand>
</feature>
<keyword evidence="4" id="KW-0671">Queuosine biosynthesis</keyword>
<feature type="binding site" evidence="4">
    <location>
        <begin position="101"/>
        <end position="105"/>
    </location>
    <ligand>
        <name>substrate</name>
    </ligand>
</feature>
<organism evidence="6 7">
    <name type="scientific">Azospirillum oleiclasticum</name>
    <dbReference type="NCBI Taxonomy" id="2735135"/>
    <lineage>
        <taxon>Bacteria</taxon>
        <taxon>Pseudomonadati</taxon>
        <taxon>Pseudomonadota</taxon>
        <taxon>Alphaproteobacteria</taxon>
        <taxon>Rhodospirillales</taxon>
        <taxon>Azospirillaceae</taxon>
        <taxon>Azospirillum</taxon>
    </lineage>
</organism>
<dbReference type="InterPro" id="IPR036511">
    <property type="entry name" value="TGT-like_sf"/>
</dbReference>
<feature type="active site" description="Proton acceptor" evidence="4">
    <location>
        <position position="101"/>
    </location>
</feature>
<dbReference type="Gene3D" id="3.20.20.105">
    <property type="entry name" value="Queuine tRNA-ribosyltransferase-like"/>
    <property type="match status" value="1"/>
</dbReference>
<dbReference type="Pfam" id="PF01702">
    <property type="entry name" value="TGT"/>
    <property type="match status" value="1"/>
</dbReference>
<comment type="catalytic activity">
    <reaction evidence="4">
        <text>7-aminomethyl-7-carbaguanine + guanosine(34) in tRNA = 7-aminomethyl-7-carbaguanosine(34) in tRNA + guanine</text>
        <dbReference type="Rhea" id="RHEA:24104"/>
        <dbReference type="Rhea" id="RHEA-COMP:10341"/>
        <dbReference type="Rhea" id="RHEA-COMP:10342"/>
        <dbReference type="ChEBI" id="CHEBI:16235"/>
        <dbReference type="ChEBI" id="CHEBI:58703"/>
        <dbReference type="ChEBI" id="CHEBI:74269"/>
        <dbReference type="ChEBI" id="CHEBI:82833"/>
        <dbReference type="EC" id="2.4.2.29"/>
    </reaction>
</comment>
<comment type="subunit">
    <text evidence="4">Homodimer. Within each dimer, one monomer is responsible for RNA recognition and catalysis, while the other monomer binds to the replacement base PreQ1.</text>
</comment>
<dbReference type="RefSeq" id="WP_180286830.1">
    <property type="nucleotide sequence ID" value="NZ_JABFDB010000053.1"/>
</dbReference>
<name>A0ABX2TMQ2_9PROT</name>
<evidence type="ECO:0000256" key="1">
    <source>
        <dbReference type="ARBA" id="ARBA00022676"/>
    </source>
</evidence>
<dbReference type="NCBIfam" id="TIGR00449">
    <property type="entry name" value="tgt_general"/>
    <property type="match status" value="1"/>
</dbReference>
<dbReference type="Proteomes" id="UP000584642">
    <property type="component" value="Unassembled WGS sequence"/>
</dbReference>
<comment type="function">
    <text evidence="4">Catalyzes the base-exchange of a guanine (G) residue with the queuine precursor 7-aminomethyl-7-deazaguanine (PreQ1) at position 34 (anticodon wobble position) in tRNAs with GU(N) anticodons (tRNA-Asp, -Asn, -His and -Tyr). Catalysis occurs through a double-displacement mechanism. The nucleophile active site attacks the C1' of nucleotide 34 to detach the guanine base from the RNA, forming a covalent enzyme-RNA intermediate. The proton acceptor active site deprotonates the incoming PreQ1, allowing a nucleophilic attack on the C1' of the ribose to form the product. After dissociation, two additional enzymatic reactions on the tRNA convert PreQ1 to queuine (Q), resulting in the hypermodified nucleoside queuosine (7-(((4,5-cis-dihydroxy-2-cyclopenten-1-yl)amino)methyl)-7-deazaguanosine).</text>
</comment>
<dbReference type="GO" id="GO:0016757">
    <property type="term" value="F:glycosyltransferase activity"/>
    <property type="evidence" value="ECO:0007669"/>
    <property type="project" value="UniProtKB-KW"/>
</dbReference>
<dbReference type="PANTHER" id="PTHR46499">
    <property type="entry name" value="QUEUINE TRNA-RIBOSYLTRANSFERASE"/>
    <property type="match status" value="1"/>
</dbReference>
<comment type="similarity">
    <text evidence="4">Belongs to the queuine tRNA-ribosyltransferase family.</text>
</comment>
<feature type="binding site" evidence="4">
    <location>
        <position position="249"/>
    </location>
    <ligand>
        <name>substrate</name>
    </ligand>
</feature>
<evidence type="ECO:0000259" key="5">
    <source>
        <dbReference type="Pfam" id="PF01702"/>
    </source>
</evidence>
<reference evidence="6 7" key="1">
    <citation type="submission" date="2020-05" db="EMBL/GenBank/DDBJ databases">
        <title>Azospirillum oleiclasticum sp. nov, a nitrogen-fixing and heavy crude oil-emulsifying bacterium isolated from the crude oil of Yumen Oilfield.</title>
        <authorList>
            <person name="Wu D."/>
            <person name="Cai M."/>
            <person name="Zhang X."/>
        </authorList>
    </citation>
    <scope>NUCLEOTIDE SEQUENCE [LARGE SCALE GENOMIC DNA]</scope>
    <source>
        <strain evidence="6 7">ROY-1-1-2</strain>
    </source>
</reference>
<dbReference type="SUPFAM" id="SSF51713">
    <property type="entry name" value="tRNA-guanine transglycosylase"/>
    <property type="match status" value="1"/>
</dbReference>
<evidence type="ECO:0000313" key="6">
    <source>
        <dbReference type="EMBL" id="NYZ25056.1"/>
    </source>
</evidence>
<evidence type="ECO:0000313" key="7">
    <source>
        <dbReference type="Proteomes" id="UP000584642"/>
    </source>
</evidence>
<evidence type="ECO:0000256" key="2">
    <source>
        <dbReference type="ARBA" id="ARBA00022679"/>
    </source>
</evidence>
<feature type="region of interest" description="RNA binding" evidence="4">
    <location>
        <begin position="279"/>
        <end position="285"/>
    </location>
</feature>
<dbReference type="InterPro" id="IPR004803">
    <property type="entry name" value="TGT"/>
</dbReference>
<feature type="binding site" evidence="4">
    <location>
        <position position="339"/>
    </location>
    <ligand>
        <name>Zn(2+)</name>
        <dbReference type="ChEBI" id="CHEBI:29105"/>
    </ligand>
</feature>
<dbReference type="PANTHER" id="PTHR46499:SF1">
    <property type="entry name" value="QUEUINE TRNA-RIBOSYLTRANSFERASE"/>
    <property type="match status" value="1"/>
</dbReference>
<proteinExistence type="inferred from homology"/>
<keyword evidence="2 4" id="KW-0808">Transferase</keyword>
<gene>
    <name evidence="4 6" type="primary">tgt</name>
    <name evidence="6" type="ORF">HND93_35590</name>
</gene>
<keyword evidence="7" id="KW-1185">Reference proteome</keyword>
<comment type="cofactor">
    <cofactor evidence="4">
        <name>Zn(2+)</name>
        <dbReference type="ChEBI" id="CHEBI:29105"/>
    </cofactor>
    <text evidence="4">Binds 1 zinc ion per subunit.</text>
</comment>
<feature type="region of interest" description="RNA binding; important for wobble base 34 recognition" evidence="4">
    <location>
        <begin position="303"/>
        <end position="307"/>
    </location>
</feature>